<evidence type="ECO:0000313" key="2">
    <source>
        <dbReference type="Proteomes" id="UP000234331"/>
    </source>
</evidence>
<dbReference type="AlphaFoldDB" id="A0A2I2KLJ6"/>
<dbReference type="Proteomes" id="UP000234331">
    <property type="component" value="Unassembled WGS sequence"/>
</dbReference>
<reference evidence="1 2" key="1">
    <citation type="submission" date="2017-06" db="EMBL/GenBank/DDBJ databases">
        <authorList>
            <person name="Kim H.J."/>
            <person name="Triplett B.A."/>
        </authorList>
    </citation>
    <scope>NUCLEOTIDE SEQUENCE [LARGE SCALE GENOMIC DNA]</scope>
    <source>
        <strain evidence="1">FRACA_ARgP5</strain>
    </source>
</reference>
<sequence>MDSMRSNAESLSSSNVAVSVLAGVPKIVDAARRQVHRSFTNRRVHVKITSLLSAPDAPIEETRGSVLLVATESRSHR</sequence>
<keyword evidence="2" id="KW-1185">Reference proteome</keyword>
<organism evidence="1 2">
    <name type="scientific">Frankia canadensis</name>
    <dbReference type="NCBI Taxonomy" id="1836972"/>
    <lineage>
        <taxon>Bacteria</taxon>
        <taxon>Bacillati</taxon>
        <taxon>Actinomycetota</taxon>
        <taxon>Actinomycetes</taxon>
        <taxon>Frankiales</taxon>
        <taxon>Frankiaceae</taxon>
        <taxon>Frankia</taxon>
    </lineage>
</organism>
<gene>
    <name evidence="1" type="ORF">FRACA_1440002</name>
</gene>
<name>A0A2I2KLJ6_9ACTN</name>
<accession>A0A2I2KLJ6</accession>
<evidence type="ECO:0000313" key="1">
    <source>
        <dbReference type="EMBL" id="SNQ46538.1"/>
    </source>
</evidence>
<protein>
    <submittedName>
        <fullName evidence="1">Uncharacterized protein</fullName>
    </submittedName>
</protein>
<proteinExistence type="predicted"/>
<dbReference type="EMBL" id="FZMO01000051">
    <property type="protein sequence ID" value="SNQ46538.1"/>
    <property type="molecule type" value="Genomic_DNA"/>
</dbReference>